<feature type="transmembrane region" description="Helical" evidence="1">
    <location>
        <begin position="20"/>
        <end position="37"/>
    </location>
</feature>
<dbReference type="Proteomes" id="UP000009168">
    <property type="component" value="Unassembled WGS sequence"/>
</dbReference>
<keyword evidence="1" id="KW-1133">Transmembrane helix</keyword>
<dbReference type="KEGG" id="tet:TTHERM_00927040"/>
<reference evidence="3" key="1">
    <citation type="journal article" date="2006" name="PLoS Biol.">
        <title>Macronuclear genome sequence of the ciliate Tetrahymena thermophila, a model eukaryote.</title>
        <authorList>
            <person name="Eisen J.A."/>
            <person name="Coyne R.S."/>
            <person name="Wu M."/>
            <person name="Wu D."/>
            <person name="Thiagarajan M."/>
            <person name="Wortman J.R."/>
            <person name="Badger J.H."/>
            <person name="Ren Q."/>
            <person name="Amedeo P."/>
            <person name="Jones K.M."/>
            <person name="Tallon L.J."/>
            <person name="Delcher A.L."/>
            <person name="Salzberg S.L."/>
            <person name="Silva J.C."/>
            <person name="Haas B.J."/>
            <person name="Majoros W.H."/>
            <person name="Farzad M."/>
            <person name="Carlton J.M."/>
            <person name="Smith R.K. Jr."/>
            <person name="Garg J."/>
            <person name="Pearlman R.E."/>
            <person name="Karrer K.M."/>
            <person name="Sun L."/>
            <person name="Manning G."/>
            <person name="Elde N.C."/>
            <person name="Turkewitz A.P."/>
            <person name="Asai D.J."/>
            <person name="Wilkes D.E."/>
            <person name="Wang Y."/>
            <person name="Cai H."/>
            <person name="Collins K."/>
            <person name="Stewart B.A."/>
            <person name="Lee S.R."/>
            <person name="Wilamowska K."/>
            <person name="Weinberg Z."/>
            <person name="Ruzzo W.L."/>
            <person name="Wloga D."/>
            <person name="Gaertig J."/>
            <person name="Frankel J."/>
            <person name="Tsao C.-C."/>
            <person name="Gorovsky M.A."/>
            <person name="Keeling P.J."/>
            <person name="Waller R.F."/>
            <person name="Patron N.J."/>
            <person name="Cherry J.M."/>
            <person name="Stover N.A."/>
            <person name="Krieger C.J."/>
            <person name="del Toro C."/>
            <person name="Ryder H.F."/>
            <person name="Williamson S.C."/>
            <person name="Barbeau R.A."/>
            <person name="Hamilton E.P."/>
            <person name="Orias E."/>
        </authorList>
    </citation>
    <scope>NUCLEOTIDE SEQUENCE [LARGE SCALE GENOMIC DNA]</scope>
    <source>
        <strain evidence="3">SB210</strain>
    </source>
</reference>
<keyword evidence="3" id="KW-1185">Reference proteome</keyword>
<evidence type="ECO:0000256" key="1">
    <source>
        <dbReference type="SAM" id="Phobius"/>
    </source>
</evidence>
<dbReference type="GeneID" id="7842859"/>
<keyword evidence="1" id="KW-0472">Membrane</keyword>
<dbReference type="RefSeq" id="XP_001031112.2">
    <property type="nucleotide sequence ID" value="XM_001031112.3"/>
</dbReference>
<proteinExistence type="predicted"/>
<evidence type="ECO:0000313" key="2">
    <source>
        <dbReference type="EMBL" id="EAR83449.2"/>
    </source>
</evidence>
<name>Q22DV6_TETTS</name>
<organism evidence="2 3">
    <name type="scientific">Tetrahymena thermophila (strain SB210)</name>
    <dbReference type="NCBI Taxonomy" id="312017"/>
    <lineage>
        <taxon>Eukaryota</taxon>
        <taxon>Sar</taxon>
        <taxon>Alveolata</taxon>
        <taxon>Ciliophora</taxon>
        <taxon>Intramacronucleata</taxon>
        <taxon>Oligohymenophorea</taxon>
        <taxon>Hymenostomatida</taxon>
        <taxon>Tetrahymenina</taxon>
        <taxon>Tetrahymenidae</taxon>
        <taxon>Tetrahymena</taxon>
    </lineage>
</organism>
<protein>
    <submittedName>
        <fullName evidence="2">Transmembrane protein, putative</fullName>
    </submittedName>
</protein>
<dbReference type="HOGENOM" id="CLU_1762504_0_0_1"/>
<dbReference type="InParanoid" id="Q22DV6"/>
<accession>Q22DV6</accession>
<dbReference type="EMBL" id="GG662734">
    <property type="protein sequence ID" value="EAR83449.2"/>
    <property type="molecule type" value="Genomic_DNA"/>
</dbReference>
<evidence type="ECO:0000313" key="3">
    <source>
        <dbReference type="Proteomes" id="UP000009168"/>
    </source>
</evidence>
<gene>
    <name evidence="2" type="ORF">TTHERM_00927040</name>
</gene>
<dbReference type="AlphaFoldDB" id="Q22DV6"/>
<keyword evidence="1 2" id="KW-0812">Transmembrane</keyword>
<sequence length="153" mass="18458">MKETKKNIRKRQINNQTIYYIIKCILFLIFLILTNQIQKSLNQLHLRIVTSKEKIPQNFEKLQYEEELIEEYFQNYKDISNIKMKYMKKLMQHPQKLVNIFQEGYDENLTESTSSQQSNKSMIKEPFNTNILSLNIQDSYNQNNLMRIQALKN</sequence>